<evidence type="ECO:0000259" key="2">
    <source>
        <dbReference type="PROSITE" id="PS51154"/>
    </source>
</evidence>
<dbReference type="Proteomes" id="UP001174909">
    <property type="component" value="Unassembled WGS sequence"/>
</dbReference>
<dbReference type="SUPFAM" id="SSF52949">
    <property type="entry name" value="Macro domain-like"/>
    <property type="match status" value="1"/>
</dbReference>
<dbReference type="Pfam" id="PF01661">
    <property type="entry name" value="Macro"/>
    <property type="match status" value="1"/>
</dbReference>
<proteinExistence type="predicted"/>
<evidence type="ECO:0000313" key="3">
    <source>
        <dbReference type="EMBL" id="CAI8036810.1"/>
    </source>
</evidence>
<keyword evidence="4" id="KW-1185">Reference proteome</keyword>
<evidence type="ECO:0000256" key="1">
    <source>
        <dbReference type="SAM" id="MobiDB-lite"/>
    </source>
</evidence>
<dbReference type="SMART" id="SM00506">
    <property type="entry name" value="A1pp"/>
    <property type="match status" value="1"/>
</dbReference>
<feature type="region of interest" description="Disordered" evidence="1">
    <location>
        <begin position="306"/>
        <end position="328"/>
    </location>
</feature>
<dbReference type="PROSITE" id="PS51154">
    <property type="entry name" value="MACRO"/>
    <property type="match status" value="1"/>
</dbReference>
<feature type="compositionally biased region" description="Basic residues" evidence="1">
    <location>
        <begin position="306"/>
        <end position="322"/>
    </location>
</feature>
<feature type="domain" description="Macro" evidence="2">
    <location>
        <begin position="113"/>
        <end position="302"/>
    </location>
</feature>
<feature type="non-terminal residue" evidence="3">
    <location>
        <position position="1"/>
    </location>
</feature>
<dbReference type="Gene3D" id="3.40.220.10">
    <property type="entry name" value="Leucine Aminopeptidase, subunit E, domain 1"/>
    <property type="match status" value="1"/>
</dbReference>
<dbReference type="CDD" id="cd02907">
    <property type="entry name" value="Macro_Af1521_BAL-like"/>
    <property type="match status" value="1"/>
</dbReference>
<dbReference type="PANTHER" id="PTHR11106:SF111">
    <property type="entry name" value="MACRO DOMAIN-CONTAINING PROTEIN"/>
    <property type="match status" value="1"/>
</dbReference>
<name>A0AA35SVF4_GEOBA</name>
<dbReference type="InterPro" id="IPR002589">
    <property type="entry name" value="Macro_dom"/>
</dbReference>
<organism evidence="3 4">
    <name type="scientific">Geodia barretti</name>
    <name type="common">Barrett's horny sponge</name>
    <dbReference type="NCBI Taxonomy" id="519541"/>
    <lineage>
        <taxon>Eukaryota</taxon>
        <taxon>Metazoa</taxon>
        <taxon>Porifera</taxon>
        <taxon>Demospongiae</taxon>
        <taxon>Heteroscleromorpha</taxon>
        <taxon>Tetractinellida</taxon>
        <taxon>Astrophorina</taxon>
        <taxon>Geodiidae</taxon>
        <taxon>Geodia</taxon>
    </lineage>
</organism>
<dbReference type="InterPro" id="IPR043472">
    <property type="entry name" value="Macro_dom-like"/>
</dbReference>
<dbReference type="EMBL" id="CASHTH010002897">
    <property type="protein sequence ID" value="CAI8036810.1"/>
    <property type="molecule type" value="Genomic_DNA"/>
</dbReference>
<dbReference type="AlphaFoldDB" id="A0AA35SVF4"/>
<gene>
    <name evidence="3" type="ORF">GBAR_LOCUS20623</name>
</gene>
<protein>
    <submittedName>
        <fullName evidence="3">Uncharacterized protein Saci_1252</fullName>
    </submittedName>
</protein>
<evidence type="ECO:0000313" key="4">
    <source>
        <dbReference type="Proteomes" id="UP001174909"/>
    </source>
</evidence>
<sequence>HAREGAVHIRLEGKRAIETAITNFQGAYRKLFAHDNPFRVEKVEIPAGRSKEEVEAGIARFEQTYLFTAFVLDEEKWVVRVISQTRQLDQAKKLLEEALQPPPTASGGASAVAGPVVIKFSNNRTLTLKKGNIVKEEADVLVNAANGKLLHGGGVAGALNAASNGELQEQCHKYMRETKRKEVPVGEVAVTGGGGRLACAYVIHAVGPDGAVNSPAQCQYGLNKVIGSILSAAEWYHATSIVIPAISCGIYGVSKDLVAQCIIDTILGFKYTKPSPILSDIRIVILDGPTHSCFARHFEEKLQPSKKHLGRSTHAHTHKIHPGKPDMNEEGKTLPIEGEYIAEDISTQLPLFFLYRSDAVSR</sequence>
<reference evidence="3" key="1">
    <citation type="submission" date="2023-03" db="EMBL/GenBank/DDBJ databases">
        <authorList>
            <person name="Steffen K."/>
            <person name="Cardenas P."/>
        </authorList>
    </citation>
    <scope>NUCLEOTIDE SEQUENCE</scope>
</reference>
<dbReference type="PANTHER" id="PTHR11106">
    <property type="entry name" value="GANGLIOSIDE INDUCED DIFFERENTIATION ASSOCIATED PROTEIN 2-RELATED"/>
    <property type="match status" value="1"/>
</dbReference>
<comment type="caution">
    <text evidence="3">The sequence shown here is derived from an EMBL/GenBank/DDBJ whole genome shotgun (WGS) entry which is preliminary data.</text>
</comment>
<accession>A0AA35SVF4</accession>